<evidence type="ECO:0000259" key="6">
    <source>
        <dbReference type="PROSITE" id="PS50114"/>
    </source>
</evidence>
<dbReference type="Proteomes" id="UP000724874">
    <property type="component" value="Unassembled WGS sequence"/>
</dbReference>
<dbReference type="SUPFAM" id="SSF57716">
    <property type="entry name" value="Glucocorticoid receptor-like (DNA-binding domain)"/>
    <property type="match status" value="1"/>
</dbReference>
<keyword evidence="8" id="KW-1185">Reference proteome</keyword>
<comment type="caution">
    <text evidence="7">The sequence shown here is derived from an EMBL/GenBank/DDBJ whole genome shotgun (WGS) entry which is preliminary data.</text>
</comment>
<accession>A0A9P5P028</accession>
<evidence type="ECO:0000256" key="3">
    <source>
        <dbReference type="ARBA" id="ARBA00022833"/>
    </source>
</evidence>
<dbReference type="Gene3D" id="3.30.50.10">
    <property type="entry name" value="Erythroid Transcription Factor GATA-1, subunit A"/>
    <property type="match status" value="1"/>
</dbReference>
<dbReference type="PANTHER" id="PTHR45658:SF18">
    <property type="entry name" value="PROTEIN GAT2"/>
    <property type="match status" value="1"/>
</dbReference>
<dbReference type="CDD" id="cd00130">
    <property type="entry name" value="PAS"/>
    <property type="match status" value="1"/>
</dbReference>
<dbReference type="InterPro" id="IPR000679">
    <property type="entry name" value="Znf_GATA"/>
</dbReference>
<dbReference type="GO" id="GO:0006355">
    <property type="term" value="P:regulation of DNA-templated transcription"/>
    <property type="evidence" value="ECO:0007669"/>
    <property type="project" value="InterPro"/>
</dbReference>
<protein>
    <recommendedName>
        <fullName evidence="6">GATA-type domain-containing protein</fullName>
    </recommendedName>
</protein>
<evidence type="ECO:0000313" key="7">
    <source>
        <dbReference type="EMBL" id="KAF8911037.1"/>
    </source>
</evidence>
<gene>
    <name evidence="7" type="ORF">CPB84DRAFT_1763187</name>
</gene>
<dbReference type="Pfam" id="PF00320">
    <property type="entry name" value="GATA"/>
    <property type="match status" value="1"/>
</dbReference>
<keyword evidence="1" id="KW-0479">Metal-binding</keyword>
<evidence type="ECO:0000256" key="2">
    <source>
        <dbReference type="ARBA" id="ARBA00022771"/>
    </source>
</evidence>
<dbReference type="CDD" id="cd00202">
    <property type="entry name" value="ZnF_GATA"/>
    <property type="match status" value="1"/>
</dbReference>
<sequence length="345" mass="38165">MPPSPAQAQVAPQSLGTKPPPSYDFEKRKRWADLLLTEFVDNVPFILSSTCKIWFCGVAVVEILGWRDTDLVDLDFIDLIEITDQDRFRFAFEQGIENASGFDISVRLRGCDNSLVSYPISQSKAIVFNIKCLPHIIPPSSKSEVEIRCLIAMVSPYPSRNTAMLNTMVDLKIQNDHLQRRLREHRERGPLESPNSTYFPSSQAGPMYATSSLHTTKNPLMSGSASFRTGNFSSSYQSSMVQIPLEGLKGGFSQASDIVIGSAYLCGPAGAEERGDESSKKKKLKRSQNAEQYVCNQCGRTDSPEWRKGPQGPKTLCNACGLRWAKQMRRVDDLAVPAASSSGDI</sequence>
<evidence type="ECO:0000256" key="4">
    <source>
        <dbReference type="PROSITE-ProRule" id="PRU00094"/>
    </source>
</evidence>
<evidence type="ECO:0000256" key="1">
    <source>
        <dbReference type="ARBA" id="ARBA00022723"/>
    </source>
</evidence>
<dbReference type="GO" id="GO:0043565">
    <property type="term" value="F:sequence-specific DNA binding"/>
    <property type="evidence" value="ECO:0007669"/>
    <property type="project" value="InterPro"/>
</dbReference>
<reference evidence="7" key="1">
    <citation type="submission" date="2020-11" db="EMBL/GenBank/DDBJ databases">
        <authorList>
            <consortium name="DOE Joint Genome Institute"/>
            <person name="Ahrendt S."/>
            <person name="Riley R."/>
            <person name="Andreopoulos W."/>
            <person name="LaButti K."/>
            <person name="Pangilinan J."/>
            <person name="Ruiz-duenas F.J."/>
            <person name="Barrasa J.M."/>
            <person name="Sanchez-Garcia M."/>
            <person name="Camarero S."/>
            <person name="Miyauchi S."/>
            <person name="Serrano A."/>
            <person name="Linde D."/>
            <person name="Babiker R."/>
            <person name="Drula E."/>
            <person name="Ayuso-Fernandez I."/>
            <person name="Pacheco R."/>
            <person name="Padilla G."/>
            <person name="Ferreira P."/>
            <person name="Barriuso J."/>
            <person name="Kellner H."/>
            <person name="Castanera R."/>
            <person name="Alfaro M."/>
            <person name="Ramirez L."/>
            <person name="Pisabarro A.G."/>
            <person name="Kuo A."/>
            <person name="Tritt A."/>
            <person name="Lipzen A."/>
            <person name="He G."/>
            <person name="Yan M."/>
            <person name="Ng V."/>
            <person name="Cullen D."/>
            <person name="Martin F."/>
            <person name="Rosso M.-N."/>
            <person name="Henrissat B."/>
            <person name="Hibbett D."/>
            <person name="Martinez A.T."/>
            <person name="Grigoriev I.V."/>
        </authorList>
    </citation>
    <scope>NUCLEOTIDE SEQUENCE</scope>
    <source>
        <strain evidence="7">AH 44721</strain>
    </source>
</reference>
<dbReference type="SMART" id="SM00401">
    <property type="entry name" value="ZnF_GATA"/>
    <property type="match status" value="1"/>
</dbReference>
<dbReference type="InterPro" id="IPR051140">
    <property type="entry name" value="GATA_TF"/>
</dbReference>
<organism evidence="7 8">
    <name type="scientific">Gymnopilus junonius</name>
    <name type="common">Spectacular rustgill mushroom</name>
    <name type="synonym">Gymnopilus spectabilis subsp. junonius</name>
    <dbReference type="NCBI Taxonomy" id="109634"/>
    <lineage>
        <taxon>Eukaryota</taxon>
        <taxon>Fungi</taxon>
        <taxon>Dikarya</taxon>
        <taxon>Basidiomycota</taxon>
        <taxon>Agaricomycotina</taxon>
        <taxon>Agaricomycetes</taxon>
        <taxon>Agaricomycetidae</taxon>
        <taxon>Agaricales</taxon>
        <taxon>Agaricineae</taxon>
        <taxon>Hymenogastraceae</taxon>
        <taxon>Gymnopilus</taxon>
    </lineage>
</organism>
<feature type="region of interest" description="Disordered" evidence="5">
    <location>
        <begin position="1"/>
        <end position="22"/>
    </location>
</feature>
<keyword evidence="2 4" id="KW-0863">Zinc-finger</keyword>
<dbReference type="PROSITE" id="PS00344">
    <property type="entry name" value="GATA_ZN_FINGER_1"/>
    <property type="match status" value="1"/>
</dbReference>
<dbReference type="InterPro" id="IPR000014">
    <property type="entry name" value="PAS"/>
</dbReference>
<feature type="compositionally biased region" description="Low complexity" evidence="5">
    <location>
        <begin position="1"/>
        <end position="14"/>
    </location>
</feature>
<dbReference type="EMBL" id="JADNYJ010000005">
    <property type="protein sequence ID" value="KAF8911037.1"/>
    <property type="molecule type" value="Genomic_DNA"/>
</dbReference>
<name>A0A9P5P028_GYMJU</name>
<dbReference type="AlphaFoldDB" id="A0A9P5P028"/>
<dbReference type="GO" id="GO:0008270">
    <property type="term" value="F:zinc ion binding"/>
    <property type="evidence" value="ECO:0007669"/>
    <property type="project" value="UniProtKB-KW"/>
</dbReference>
<evidence type="ECO:0000256" key="5">
    <source>
        <dbReference type="SAM" id="MobiDB-lite"/>
    </source>
</evidence>
<dbReference type="InterPro" id="IPR013088">
    <property type="entry name" value="Znf_NHR/GATA"/>
</dbReference>
<evidence type="ECO:0000313" key="8">
    <source>
        <dbReference type="Proteomes" id="UP000724874"/>
    </source>
</evidence>
<dbReference type="PROSITE" id="PS50114">
    <property type="entry name" value="GATA_ZN_FINGER_2"/>
    <property type="match status" value="1"/>
</dbReference>
<keyword evidence="3" id="KW-0862">Zinc</keyword>
<dbReference type="OrthoDB" id="2162994at2759"/>
<feature type="domain" description="GATA-type" evidence="6">
    <location>
        <begin position="289"/>
        <end position="322"/>
    </location>
</feature>
<proteinExistence type="predicted"/>
<dbReference type="PANTHER" id="PTHR45658">
    <property type="entry name" value="GATA TRANSCRIPTION FACTOR"/>
    <property type="match status" value="1"/>
</dbReference>